<name>A0A553I2R5_9PEZI</name>
<dbReference type="PANTHER" id="PTHR10039">
    <property type="entry name" value="AMELOGENIN"/>
    <property type="match status" value="1"/>
</dbReference>
<dbReference type="EMBL" id="VFLP01000022">
    <property type="protein sequence ID" value="TRX94498.1"/>
    <property type="molecule type" value="Genomic_DNA"/>
</dbReference>
<sequence length="978" mass="111695">MAFGYTPYLRDDLEQHHWIVCSIATAYGRWRYTNPEMEVVGLIAAIPGLIEITQKTISIIRAFSDQKLFVAQISELLGQLELIQNVLRDIQGRLKSKAIHHSNLNRLSTATQSLKSQLSALCDLFQPVTTGPGRKAKAFHRARLLICGLEEKIKKCHERLNEATSSLTLIIAAQNEAIDQGTCEWIWSHSSFCEWQQAHAHSSPVGHEHRIMCIYGPKGCGKSVLATSLMKKLESPDNLAICFSFWAGSDDQRKLLAFLRTFLWHVIQKIPDDNLTQISAPLLKSLPLTEKTLEDVIAAALRTIKSRVYCIIDGIDESIDDWTKPGVGGLRLVLDLARRHTNLWIVLLGRDALMRSATKLTPLRIEVTEELIRPDINQLILHHLNNSLKIQDEATRQFVQETLQESSRVMFLWVTLIFGELNRCQLPSEIDRTLRQVPRDLDREYHRLFVCLQNRLGGTRHAPSLSMERAKCLLSWIITAPEPLTYEELRCAFAISQCPDASYEQYMLNEDGIMDTCGDFIRVSDGRYHITHASVVEFLMRPIEDWQYEDETIDYFRIDVLQSQSLMCLGCINYFQHIDLGYPLVDASVAMSQIGLPIFSCALKFALLYLMRTYASEYHKRVWEYLEDFMKTSRFCSLVEYGFLALQSESAASSEQLAEIMSFISWLLIQKSVDQLPITLSFLRAISKEELARREKIFGPDNDRFRTWKSFDLLIASPSEAQIMLGLQDMEEDSSSKRIEKDSSSLVERVNVKTRRATEHTAVLNIGHMVAAKASFPQTVATLAPRFASIIPELLHIPFLIFLALRETNRAREDRYWSSALKRLAGTNSFLEAYCIFQLGMCRYCDKCDEALKDLNRSRKIATNLPSSLHVDALLCATLYWLAQYLLGRNRCLEAQETISELLQRLSKGLTKGYKNPGHGRLEASILAHYTLSVALYRQWRDDGSELPCELTRKYEAACHMTLQLVKFSDPMEHIDKQ</sequence>
<protein>
    <recommendedName>
        <fullName evidence="2">AAA+ ATPase domain-containing protein</fullName>
    </recommendedName>
</protein>
<dbReference type="InterPro" id="IPR003593">
    <property type="entry name" value="AAA+_ATPase"/>
</dbReference>
<reference evidence="4" key="1">
    <citation type="submission" date="2019-06" db="EMBL/GenBank/DDBJ databases">
        <title>Draft genome sequence of the griseofulvin-producing fungus Xylaria cubensis strain G536.</title>
        <authorList>
            <person name="Mead M.E."/>
            <person name="Raja H.A."/>
            <person name="Steenwyk J.L."/>
            <person name="Knowles S.L."/>
            <person name="Oberlies N.H."/>
            <person name="Rokas A."/>
        </authorList>
    </citation>
    <scope>NUCLEOTIDE SEQUENCE [LARGE SCALE GENOMIC DNA]</scope>
    <source>
        <strain evidence="4">G536</strain>
    </source>
</reference>
<evidence type="ECO:0000313" key="3">
    <source>
        <dbReference type="EMBL" id="TRX94498.1"/>
    </source>
</evidence>
<comment type="caution">
    <text evidence="3">The sequence shown here is derived from an EMBL/GenBank/DDBJ whole genome shotgun (WGS) entry which is preliminary data.</text>
</comment>
<organism evidence="3 4">
    <name type="scientific">Xylaria flabelliformis</name>
    <dbReference type="NCBI Taxonomy" id="2512241"/>
    <lineage>
        <taxon>Eukaryota</taxon>
        <taxon>Fungi</taxon>
        <taxon>Dikarya</taxon>
        <taxon>Ascomycota</taxon>
        <taxon>Pezizomycotina</taxon>
        <taxon>Sordariomycetes</taxon>
        <taxon>Xylariomycetidae</taxon>
        <taxon>Xylariales</taxon>
        <taxon>Xylariaceae</taxon>
        <taxon>Xylaria</taxon>
    </lineage>
</organism>
<accession>A0A553I2R5</accession>
<dbReference type="STRING" id="2512241.A0A553I2R5"/>
<evidence type="ECO:0000256" key="1">
    <source>
        <dbReference type="ARBA" id="ARBA00022737"/>
    </source>
</evidence>
<dbReference type="Gene3D" id="3.40.50.300">
    <property type="entry name" value="P-loop containing nucleotide triphosphate hydrolases"/>
    <property type="match status" value="1"/>
</dbReference>
<dbReference type="Proteomes" id="UP000319160">
    <property type="component" value="Unassembled WGS sequence"/>
</dbReference>
<evidence type="ECO:0000313" key="4">
    <source>
        <dbReference type="Proteomes" id="UP000319160"/>
    </source>
</evidence>
<dbReference type="PANTHER" id="PTHR10039:SF14">
    <property type="entry name" value="NACHT DOMAIN-CONTAINING PROTEIN"/>
    <property type="match status" value="1"/>
</dbReference>
<dbReference type="InterPro" id="IPR056884">
    <property type="entry name" value="NPHP3-like_N"/>
</dbReference>
<dbReference type="OrthoDB" id="1658288at2759"/>
<feature type="domain" description="AAA+ ATPase" evidence="2">
    <location>
        <begin position="208"/>
        <end position="366"/>
    </location>
</feature>
<dbReference type="InterPro" id="IPR027417">
    <property type="entry name" value="P-loop_NTPase"/>
</dbReference>
<evidence type="ECO:0000259" key="2">
    <source>
        <dbReference type="SMART" id="SM00382"/>
    </source>
</evidence>
<dbReference type="AlphaFoldDB" id="A0A553I2R5"/>
<dbReference type="Pfam" id="PF24883">
    <property type="entry name" value="NPHP3_N"/>
    <property type="match status" value="1"/>
</dbReference>
<proteinExistence type="predicted"/>
<dbReference type="SMART" id="SM00382">
    <property type="entry name" value="AAA"/>
    <property type="match status" value="1"/>
</dbReference>
<gene>
    <name evidence="3" type="ORF">FHL15_004653</name>
</gene>
<dbReference type="SUPFAM" id="SSF52540">
    <property type="entry name" value="P-loop containing nucleoside triphosphate hydrolases"/>
    <property type="match status" value="1"/>
</dbReference>
<keyword evidence="1" id="KW-0677">Repeat</keyword>
<keyword evidence="4" id="KW-1185">Reference proteome</keyword>